<dbReference type="InterPro" id="IPR036097">
    <property type="entry name" value="HisK_dim/P_sf"/>
</dbReference>
<gene>
    <name evidence="23" type="ORF">FGKAn22_16280</name>
</gene>
<dbReference type="PANTHER" id="PTHR45339:SF1">
    <property type="entry name" value="HYBRID SIGNAL TRANSDUCTION HISTIDINE KINASE J"/>
    <property type="match status" value="1"/>
</dbReference>
<dbReference type="Pfam" id="PF00072">
    <property type="entry name" value="Response_reg"/>
    <property type="match status" value="1"/>
</dbReference>
<comment type="subcellular location">
    <subcellularLocation>
        <location evidence="2">Cell membrane</location>
        <topology evidence="2">Multi-pass membrane protein</topology>
    </subcellularLocation>
</comment>
<evidence type="ECO:0000256" key="1">
    <source>
        <dbReference type="ARBA" id="ARBA00000085"/>
    </source>
</evidence>
<dbReference type="PANTHER" id="PTHR45339">
    <property type="entry name" value="HYBRID SIGNAL TRANSDUCTION HISTIDINE KINASE J"/>
    <property type="match status" value="1"/>
</dbReference>
<proteinExistence type="predicted"/>
<keyword evidence="4" id="KW-1003">Cell membrane</keyword>
<dbReference type="CDD" id="cd00082">
    <property type="entry name" value="HisKA"/>
    <property type="match status" value="1"/>
</dbReference>
<dbReference type="Pfam" id="PF01627">
    <property type="entry name" value="Hpt"/>
    <property type="match status" value="1"/>
</dbReference>
<dbReference type="PROSITE" id="PS50894">
    <property type="entry name" value="HPT"/>
    <property type="match status" value="1"/>
</dbReference>
<dbReference type="SMART" id="SM01079">
    <property type="entry name" value="CHASE"/>
    <property type="match status" value="1"/>
</dbReference>
<dbReference type="SUPFAM" id="SSF47226">
    <property type="entry name" value="Histidine-containing phosphotransfer domain, HPT domain"/>
    <property type="match status" value="1"/>
</dbReference>
<dbReference type="GO" id="GO:0005886">
    <property type="term" value="C:plasma membrane"/>
    <property type="evidence" value="ECO:0007669"/>
    <property type="project" value="UniProtKB-SubCell"/>
</dbReference>
<feature type="transmembrane region" description="Helical" evidence="16">
    <location>
        <begin position="318"/>
        <end position="338"/>
    </location>
</feature>
<dbReference type="SUPFAM" id="SSF55785">
    <property type="entry name" value="PYP-like sensor domain (PAS domain)"/>
    <property type="match status" value="1"/>
</dbReference>
<dbReference type="InterPro" id="IPR036641">
    <property type="entry name" value="HPT_dom_sf"/>
</dbReference>
<dbReference type="CDD" id="cd17546">
    <property type="entry name" value="REC_hyHK_CKI1_RcsC-like"/>
    <property type="match status" value="1"/>
</dbReference>
<dbReference type="Gene3D" id="3.30.450.20">
    <property type="entry name" value="PAS domain"/>
    <property type="match status" value="1"/>
</dbReference>
<dbReference type="InterPro" id="IPR036890">
    <property type="entry name" value="HATPase_C_sf"/>
</dbReference>
<accession>A0AAN1W011</accession>
<organism evidence="23 24">
    <name type="scientific">Ferrigenium kumadai</name>
    <dbReference type="NCBI Taxonomy" id="1682490"/>
    <lineage>
        <taxon>Bacteria</taxon>
        <taxon>Pseudomonadati</taxon>
        <taxon>Pseudomonadota</taxon>
        <taxon>Betaproteobacteria</taxon>
        <taxon>Nitrosomonadales</taxon>
        <taxon>Gallionellaceae</taxon>
        <taxon>Ferrigenium</taxon>
    </lineage>
</organism>
<evidence type="ECO:0000259" key="21">
    <source>
        <dbReference type="PROSITE" id="PS50839"/>
    </source>
</evidence>
<dbReference type="CDD" id="cd16922">
    <property type="entry name" value="HATPase_EvgS-ArcB-TorS-like"/>
    <property type="match status" value="1"/>
</dbReference>
<evidence type="ECO:0000256" key="13">
    <source>
        <dbReference type="ARBA" id="ARBA00070152"/>
    </source>
</evidence>
<dbReference type="SUPFAM" id="SSF55874">
    <property type="entry name" value="ATPase domain of HSP90 chaperone/DNA topoisomerase II/histidine kinase"/>
    <property type="match status" value="1"/>
</dbReference>
<feature type="modified residue" description="4-aspartylphosphate" evidence="15">
    <location>
        <position position="792"/>
    </location>
</feature>
<evidence type="ECO:0000256" key="5">
    <source>
        <dbReference type="ARBA" id="ARBA00022553"/>
    </source>
</evidence>
<dbReference type="EC" id="2.7.13.3" evidence="3"/>
<comment type="catalytic activity">
    <reaction evidence="1">
        <text>ATP + protein L-histidine = ADP + protein N-phospho-L-histidine.</text>
        <dbReference type="EC" id="2.7.13.3"/>
    </reaction>
</comment>
<evidence type="ECO:0000256" key="2">
    <source>
        <dbReference type="ARBA" id="ARBA00004651"/>
    </source>
</evidence>
<feature type="domain" description="Histidine kinase" evidence="17">
    <location>
        <begin position="498"/>
        <end position="717"/>
    </location>
</feature>
<keyword evidence="6 16" id="KW-0812">Transmembrane</keyword>
<keyword evidence="5 15" id="KW-0597">Phosphoprotein</keyword>
<dbReference type="InterPro" id="IPR006189">
    <property type="entry name" value="CHASE_dom"/>
</dbReference>
<dbReference type="Proteomes" id="UP001319121">
    <property type="component" value="Chromosome"/>
</dbReference>
<dbReference type="Gene3D" id="3.30.565.10">
    <property type="entry name" value="Histidine kinase-like ATPase, C-terminal domain"/>
    <property type="match status" value="1"/>
</dbReference>
<dbReference type="SMART" id="SM00388">
    <property type="entry name" value="HisKA"/>
    <property type="match status" value="1"/>
</dbReference>
<keyword evidence="8" id="KW-0067">ATP-binding</keyword>
<evidence type="ECO:0000256" key="14">
    <source>
        <dbReference type="PROSITE-ProRule" id="PRU00110"/>
    </source>
</evidence>
<evidence type="ECO:0000313" key="24">
    <source>
        <dbReference type="Proteomes" id="UP001319121"/>
    </source>
</evidence>
<dbReference type="FunFam" id="3.30.565.10:FF:000010">
    <property type="entry name" value="Sensor histidine kinase RcsC"/>
    <property type="match status" value="1"/>
</dbReference>
<dbReference type="InterPro" id="IPR035965">
    <property type="entry name" value="PAS-like_dom_sf"/>
</dbReference>
<protein>
    <recommendedName>
        <fullName evidence="13">Virulence sensor protein BvgS</fullName>
        <ecNumber evidence="3">2.7.13.3</ecNumber>
    </recommendedName>
</protein>
<dbReference type="PROSITE" id="PS50109">
    <property type="entry name" value="HIS_KIN"/>
    <property type="match status" value="1"/>
</dbReference>
<dbReference type="Pfam" id="PF00512">
    <property type="entry name" value="HisKA"/>
    <property type="match status" value="1"/>
</dbReference>
<dbReference type="CDD" id="cd00130">
    <property type="entry name" value="PAS"/>
    <property type="match status" value="1"/>
</dbReference>
<evidence type="ECO:0000256" key="12">
    <source>
        <dbReference type="ARBA" id="ARBA00058004"/>
    </source>
</evidence>
<dbReference type="RefSeq" id="WP_212785196.1">
    <property type="nucleotide sequence ID" value="NZ_AP019536.1"/>
</dbReference>
<evidence type="ECO:0000256" key="7">
    <source>
        <dbReference type="ARBA" id="ARBA00022741"/>
    </source>
</evidence>
<dbReference type="InterPro" id="IPR004358">
    <property type="entry name" value="Sig_transdc_His_kin-like_C"/>
</dbReference>
<keyword evidence="11 16" id="KW-0472">Membrane</keyword>
<dbReference type="InterPro" id="IPR003661">
    <property type="entry name" value="HisK_dim/P_dom"/>
</dbReference>
<keyword evidence="10" id="KW-0902">Two-component regulatory system</keyword>
<evidence type="ECO:0000313" key="23">
    <source>
        <dbReference type="EMBL" id="BBI99935.1"/>
    </source>
</evidence>
<dbReference type="InterPro" id="IPR000014">
    <property type="entry name" value="PAS"/>
</dbReference>
<evidence type="ECO:0000259" key="18">
    <source>
        <dbReference type="PROSITE" id="PS50110"/>
    </source>
</evidence>
<dbReference type="Gene3D" id="3.30.450.350">
    <property type="entry name" value="CHASE domain"/>
    <property type="match status" value="1"/>
</dbReference>
<evidence type="ECO:0000259" key="22">
    <source>
        <dbReference type="PROSITE" id="PS50894"/>
    </source>
</evidence>
<dbReference type="SMART" id="SM00091">
    <property type="entry name" value="PAS"/>
    <property type="match status" value="1"/>
</dbReference>
<dbReference type="InterPro" id="IPR011006">
    <property type="entry name" value="CheY-like_superfamily"/>
</dbReference>
<dbReference type="KEGG" id="fku:FGKAn22_16280"/>
<comment type="function">
    <text evidence="12">Member of the two-component regulatory system BvgS/BvgA. Phosphorylates BvgA via a four-step phosphorelay in response to environmental signals.</text>
</comment>
<dbReference type="Pfam" id="PF03924">
    <property type="entry name" value="CHASE"/>
    <property type="match status" value="1"/>
</dbReference>
<evidence type="ECO:0000256" key="11">
    <source>
        <dbReference type="ARBA" id="ARBA00023136"/>
    </source>
</evidence>
<dbReference type="PROSITE" id="PS50112">
    <property type="entry name" value="PAS"/>
    <property type="match status" value="1"/>
</dbReference>
<feature type="domain" description="PAC" evidence="20">
    <location>
        <begin position="434"/>
        <end position="487"/>
    </location>
</feature>
<dbReference type="InterPro" id="IPR000700">
    <property type="entry name" value="PAS-assoc_C"/>
</dbReference>
<dbReference type="InterPro" id="IPR003594">
    <property type="entry name" value="HATPase_dom"/>
</dbReference>
<dbReference type="InterPro" id="IPR008207">
    <property type="entry name" value="Sig_transdc_His_kin_Hpt_dom"/>
</dbReference>
<feature type="domain" description="CHASE" evidence="21">
    <location>
        <begin position="140"/>
        <end position="241"/>
    </location>
</feature>
<feature type="domain" description="PAS" evidence="19">
    <location>
        <begin position="361"/>
        <end position="432"/>
    </location>
</feature>
<evidence type="ECO:0000256" key="6">
    <source>
        <dbReference type="ARBA" id="ARBA00022692"/>
    </source>
</evidence>
<dbReference type="Gene3D" id="1.10.287.130">
    <property type="match status" value="1"/>
</dbReference>
<evidence type="ECO:0000256" key="4">
    <source>
        <dbReference type="ARBA" id="ARBA00022475"/>
    </source>
</evidence>
<dbReference type="EMBL" id="AP019536">
    <property type="protein sequence ID" value="BBI99935.1"/>
    <property type="molecule type" value="Genomic_DNA"/>
</dbReference>
<dbReference type="Pfam" id="PF02518">
    <property type="entry name" value="HATPase_c"/>
    <property type="match status" value="1"/>
</dbReference>
<dbReference type="Gene3D" id="1.20.120.160">
    <property type="entry name" value="HPT domain"/>
    <property type="match status" value="1"/>
</dbReference>
<keyword evidence="24" id="KW-1185">Reference proteome</keyword>
<dbReference type="NCBIfam" id="TIGR00229">
    <property type="entry name" value="sensory_box"/>
    <property type="match status" value="1"/>
</dbReference>
<dbReference type="InterPro" id="IPR001789">
    <property type="entry name" value="Sig_transdc_resp-reg_receiver"/>
</dbReference>
<evidence type="ECO:0000256" key="8">
    <source>
        <dbReference type="ARBA" id="ARBA00022840"/>
    </source>
</evidence>
<reference evidence="23 24" key="1">
    <citation type="submission" date="2019-03" db="EMBL/GenBank/DDBJ databases">
        <title>Complete genome sequence of Ferrigenium kumadai strain An22, a microaerophilic iron-oxidizing bacterium isolated from a paddy field soil.</title>
        <authorList>
            <person name="Watanabe T."/>
            <person name="Asakawa S."/>
        </authorList>
    </citation>
    <scope>NUCLEOTIDE SEQUENCE [LARGE SCALE GENOMIC DNA]</scope>
    <source>
        <strain evidence="23 24">An22</strain>
    </source>
</reference>
<dbReference type="InterPro" id="IPR042240">
    <property type="entry name" value="CHASE_sf"/>
</dbReference>
<evidence type="ECO:0000256" key="10">
    <source>
        <dbReference type="ARBA" id="ARBA00023012"/>
    </source>
</evidence>
<dbReference type="GO" id="GO:0005524">
    <property type="term" value="F:ATP binding"/>
    <property type="evidence" value="ECO:0007669"/>
    <property type="project" value="UniProtKB-KW"/>
</dbReference>
<keyword evidence="9 16" id="KW-1133">Transmembrane helix</keyword>
<dbReference type="GO" id="GO:0000155">
    <property type="term" value="F:phosphorelay sensor kinase activity"/>
    <property type="evidence" value="ECO:0007669"/>
    <property type="project" value="InterPro"/>
</dbReference>
<dbReference type="PROSITE" id="PS50113">
    <property type="entry name" value="PAC"/>
    <property type="match status" value="1"/>
</dbReference>
<dbReference type="InterPro" id="IPR005467">
    <property type="entry name" value="His_kinase_dom"/>
</dbReference>
<evidence type="ECO:0000256" key="16">
    <source>
        <dbReference type="SAM" id="Phobius"/>
    </source>
</evidence>
<dbReference type="SMART" id="SM00448">
    <property type="entry name" value="REC"/>
    <property type="match status" value="1"/>
</dbReference>
<dbReference type="SMART" id="SM00387">
    <property type="entry name" value="HATPase_c"/>
    <property type="match status" value="1"/>
</dbReference>
<sequence>MNSIVNIFRRFVPGTAGRSSSALLDKWRAGSALAALAVLLICLGVTYYLWQKEQRDIQNEVRSTFQNRTDQAVVRFRQHFEMYEQMLHATEGLFMASNRVEPEEFRRFIASLHLHEKIPEIRSVGFIAARPDAQSLGGMHAVTTLIEPATAGNRAALGRDIYLDRLRRESLDLAAHSGGLAISNKIRLLGESEAEAQTGLRLYWPVYRHGRWDGGTFSNRENGRRELDGWVFASLDMEPVLGEFAHGENQVTIDIYDGDDMLDAERQQDSEVDRVGGDSGVAMMTAARRVDIGGYTWTLVAHALPDTMAISKRDQSALVLRIGIAASVLLALFTGLLLRSALRALVQQHELAQQEEALRLSESKLQAVLDNAPVGIWLLDVGGRYRFVNKVFCESLGIPEERFLSANSLFEVLEPTMAEQCLRSDRECLQGDGIHHSREVLTLFDGKQHQMAVTKVKLHDSAGKVVGMIGVSADISEQQAREEALQALLSAKSAFMANMSHEIRTPMNSVLGMSRLALDIAPEGRLRGYLEKIEESGELLLRIIDDILDFSKIEAGKLEIENTDFDLGVLIASVANLHSERARAKGIALRIEHVPQLSRLRGDALRIRQVLINLIDNAVKFTTRGEVTVRVQEIIHGDGVELRFEVEDSGIGMSEAVMLRLFQPFQQADMSTTRQFGGSGLGLSICKRLVELMGGKIGVRSKEGLGSAFWFTLHLLRAPQIELQKDILSRDATVQMHKLHDAKVLLVENNPFNQEVATEFLVKAGMSVQIANTGLEALELLRKDTFDCVLMDVQMPEMDGLEATRQIRSNSAWAELPVIAMTASAFREDREQCMAAGMSDFISKPVHPAQLYAVIARWLVGSSSSDEIPPVEPLQPSETAELELSDLYERLGQDRHKVGEFVHKFLGMARGDMVNIEEALRLRDGEALKQWGHHLRSPAFMVGAYRFSALCEQMEKLKEENWAAVQHLVAEMHAVLDCVEDKLDHALEALA</sequence>
<evidence type="ECO:0000259" key="17">
    <source>
        <dbReference type="PROSITE" id="PS50109"/>
    </source>
</evidence>
<dbReference type="PRINTS" id="PR00344">
    <property type="entry name" value="BCTRLSENSOR"/>
</dbReference>
<dbReference type="Gene3D" id="3.40.50.2300">
    <property type="match status" value="1"/>
</dbReference>
<dbReference type="AlphaFoldDB" id="A0AAN1W011"/>
<feature type="domain" description="Response regulatory" evidence="18">
    <location>
        <begin position="743"/>
        <end position="859"/>
    </location>
</feature>
<evidence type="ECO:0000256" key="9">
    <source>
        <dbReference type="ARBA" id="ARBA00022989"/>
    </source>
</evidence>
<dbReference type="Pfam" id="PF08448">
    <property type="entry name" value="PAS_4"/>
    <property type="match status" value="1"/>
</dbReference>
<feature type="transmembrane region" description="Helical" evidence="16">
    <location>
        <begin position="29"/>
        <end position="50"/>
    </location>
</feature>
<evidence type="ECO:0000259" key="19">
    <source>
        <dbReference type="PROSITE" id="PS50112"/>
    </source>
</evidence>
<evidence type="ECO:0000256" key="15">
    <source>
        <dbReference type="PROSITE-ProRule" id="PRU00169"/>
    </source>
</evidence>
<keyword evidence="7" id="KW-0547">Nucleotide-binding</keyword>
<name>A0AAN1W011_9PROT</name>
<dbReference type="SUPFAM" id="SSF47384">
    <property type="entry name" value="Homodimeric domain of signal transducing histidine kinase"/>
    <property type="match status" value="1"/>
</dbReference>
<evidence type="ECO:0000259" key="20">
    <source>
        <dbReference type="PROSITE" id="PS50113"/>
    </source>
</evidence>
<evidence type="ECO:0000256" key="3">
    <source>
        <dbReference type="ARBA" id="ARBA00012438"/>
    </source>
</evidence>
<feature type="modified residue" description="Phosphohistidine" evidence="14">
    <location>
        <position position="933"/>
    </location>
</feature>
<dbReference type="SUPFAM" id="SSF52172">
    <property type="entry name" value="CheY-like"/>
    <property type="match status" value="1"/>
</dbReference>
<feature type="domain" description="HPt" evidence="22">
    <location>
        <begin position="894"/>
        <end position="991"/>
    </location>
</feature>
<dbReference type="InterPro" id="IPR013656">
    <property type="entry name" value="PAS_4"/>
</dbReference>
<dbReference type="PROSITE" id="PS50839">
    <property type="entry name" value="CHASE"/>
    <property type="match status" value="1"/>
</dbReference>
<dbReference type="PROSITE" id="PS50110">
    <property type="entry name" value="RESPONSE_REGULATORY"/>
    <property type="match status" value="1"/>
</dbReference>